<dbReference type="Pfam" id="PF06080">
    <property type="entry name" value="DUF938"/>
    <property type="match status" value="1"/>
</dbReference>
<accession>A0A2A5AT58</accession>
<protein>
    <submittedName>
        <fullName evidence="1">Methylase</fullName>
    </submittedName>
</protein>
<dbReference type="PANTHER" id="PTHR20974">
    <property type="entry name" value="UPF0585 PROTEIN CG18661"/>
    <property type="match status" value="1"/>
</dbReference>
<dbReference type="InterPro" id="IPR010342">
    <property type="entry name" value="DUF938"/>
</dbReference>
<dbReference type="GO" id="GO:0032259">
    <property type="term" value="P:methylation"/>
    <property type="evidence" value="ECO:0007669"/>
    <property type="project" value="UniProtKB-KW"/>
</dbReference>
<evidence type="ECO:0000313" key="2">
    <source>
        <dbReference type="Proteomes" id="UP000218327"/>
    </source>
</evidence>
<gene>
    <name evidence="1" type="ORF">COA96_14470</name>
</gene>
<dbReference type="SUPFAM" id="SSF53335">
    <property type="entry name" value="S-adenosyl-L-methionine-dependent methyltransferases"/>
    <property type="match status" value="1"/>
</dbReference>
<keyword evidence="1" id="KW-0489">Methyltransferase</keyword>
<proteinExistence type="predicted"/>
<reference evidence="2" key="1">
    <citation type="submission" date="2017-08" db="EMBL/GenBank/DDBJ databases">
        <title>A dynamic microbial community with high functional redundancy inhabits the cold, oxic subseafloor aquifer.</title>
        <authorList>
            <person name="Tully B.J."/>
            <person name="Wheat C.G."/>
            <person name="Glazer B.T."/>
            <person name="Huber J.A."/>
        </authorList>
    </citation>
    <scope>NUCLEOTIDE SEQUENCE [LARGE SCALE GENOMIC DNA]</scope>
</reference>
<dbReference type="PANTHER" id="PTHR20974:SF0">
    <property type="entry name" value="UPF0585 PROTEIN CG18661"/>
    <property type="match status" value="1"/>
</dbReference>
<dbReference type="Proteomes" id="UP000218327">
    <property type="component" value="Unassembled WGS sequence"/>
</dbReference>
<dbReference type="AlphaFoldDB" id="A0A2A5AT58"/>
<dbReference type="GO" id="GO:0008168">
    <property type="term" value="F:methyltransferase activity"/>
    <property type="evidence" value="ECO:0007669"/>
    <property type="project" value="UniProtKB-KW"/>
</dbReference>
<dbReference type="Gene3D" id="3.40.50.150">
    <property type="entry name" value="Vaccinia Virus protein VP39"/>
    <property type="match status" value="1"/>
</dbReference>
<comment type="caution">
    <text evidence="1">The sequence shown here is derived from an EMBL/GenBank/DDBJ whole genome shotgun (WGS) entry which is preliminary data.</text>
</comment>
<dbReference type="InterPro" id="IPR029063">
    <property type="entry name" value="SAM-dependent_MTases_sf"/>
</dbReference>
<keyword evidence="1" id="KW-0808">Transferase</keyword>
<sequence>MNNSLPFSQACENNKQVILDILKKYLKDGDSVLEIAGGTGQHAEHFIEYFSAHCPDLHWQSSDIPSNVDSLNLRIESLQRPSLPLAISLDVNQTNWNCDKCNVIYSANSLHIMSAASVENFFSGAGKQLPDDGLLFVYGPFKYEGEFTTESNAHFDLWLKDRDTLSGVRDFEWVVELAKDAGLDLLEDNSMPANNQILIWRKNNSGKPS</sequence>
<name>A0A2A5AT58_9GAMM</name>
<organism evidence="1 2">
    <name type="scientific">SAR86 cluster bacterium</name>
    <dbReference type="NCBI Taxonomy" id="2030880"/>
    <lineage>
        <taxon>Bacteria</taxon>
        <taxon>Pseudomonadati</taxon>
        <taxon>Pseudomonadota</taxon>
        <taxon>Gammaproteobacteria</taxon>
        <taxon>SAR86 cluster</taxon>
    </lineage>
</organism>
<dbReference type="EMBL" id="NVVJ01000061">
    <property type="protein sequence ID" value="PCJ22432.1"/>
    <property type="molecule type" value="Genomic_DNA"/>
</dbReference>
<evidence type="ECO:0000313" key="1">
    <source>
        <dbReference type="EMBL" id="PCJ22432.1"/>
    </source>
</evidence>